<accession>A0A6F9XJ88</accession>
<comment type="caution">
    <text evidence="1">The sequence shown here is derived from an EMBL/GenBank/DDBJ whole genome shotgun (WGS) entry which is preliminary data.</text>
</comment>
<dbReference type="RefSeq" id="WP_172584175.1">
    <property type="nucleotide sequence ID" value="NZ_BLAM01000054.1"/>
</dbReference>
<evidence type="ECO:0000313" key="1">
    <source>
        <dbReference type="EMBL" id="GET05322.1"/>
    </source>
</evidence>
<protein>
    <submittedName>
        <fullName evidence="1">Uncharacterized protein</fullName>
    </submittedName>
</protein>
<proteinExistence type="predicted"/>
<sequence length="88" mass="10067">MHKKVDFEETVKNIKNGHEVRNHALELADNNPTLALAILAQALTELLINTSTDDEVANQDRVKWYGDNIYENYLAQMDLYHALKKGDI</sequence>
<reference evidence="1" key="1">
    <citation type="submission" date="2019-10" db="EMBL/GenBank/DDBJ databases">
        <title>Lactobacillus agilis SY212 Whole Genome Sequencing Project.</title>
        <authorList>
            <person name="Suzuki S."/>
            <person name="Endo A."/>
            <person name="Maeno S."/>
            <person name="Shiwa Y."/>
            <person name="Matsutani M."/>
            <person name="Kajikawa A."/>
        </authorList>
    </citation>
    <scope>NUCLEOTIDE SEQUENCE</scope>
    <source>
        <strain evidence="1">SY212</strain>
    </source>
</reference>
<name>A0A6F9XJ88_9LACO</name>
<organism evidence="1">
    <name type="scientific">Ligilactobacillus agilis</name>
    <dbReference type="NCBI Taxonomy" id="1601"/>
    <lineage>
        <taxon>Bacteria</taxon>
        <taxon>Bacillati</taxon>
        <taxon>Bacillota</taxon>
        <taxon>Bacilli</taxon>
        <taxon>Lactobacillales</taxon>
        <taxon>Lactobacillaceae</taxon>
        <taxon>Ligilactobacillus</taxon>
    </lineage>
</organism>
<dbReference type="AlphaFoldDB" id="A0A6F9XJ88"/>
<dbReference type="EMBL" id="BLAM01000054">
    <property type="protein sequence ID" value="GET05322.1"/>
    <property type="molecule type" value="Genomic_DNA"/>
</dbReference>
<gene>
    <name evidence="1" type="ORF">SY212_03520</name>
</gene>
<dbReference type="Proteomes" id="UP000494265">
    <property type="component" value="Unassembled WGS sequence"/>
</dbReference>